<gene>
    <name evidence="3" type="ORF">GN330_12000</name>
</gene>
<dbReference type="EMBL" id="WPHG01000003">
    <property type="protein sequence ID" value="MVA97967.1"/>
    <property type="molecule type" value="Genomic_DNA"/>
</dbReference>
<evidence type="ECO:0000256" key="2">
    <source>
        <dbReference type="SAM" id="MobiDB-lite"/>
    </source>
</evidence>
<reference evidence="3 4" key="1">
    <citation type="submission" date="2019-12" db="EMBL/GenBank/DDBJ databases">
        <title>Nitratireductor arenosus sp. nov., Isolated from sea sand, Jeju island, South Korea.</title>
        <authorList>
            <person name="Kim W."/>
        </authorList>
    </citation>
    <scope>NUCLEOTIDE SEQUENCE [LARGE SCALE GENOMIC DNA]</scope>
    <source>
        <strain evidence="3 4">CAU 1489</strain>
    </source>
</reference>
<dbReference type="AlphaFoldDB" id="A0A844QFV5"/>
<accession>A0A844QFV5</accession>
<sequence length="248" mass="28496">MMVVSPPIDLRRSFRQSSGEAYRLAARQHQLAEKERRERKEQMEGEAAEFMDFAMAMITIDEANEFRIELDTYDAATIAALQENERQLIHTREEMDRLLAKAHVLPDGRRVFKTDDGLRVFDEHGEELFGDVIAPGEIDDRRPRWEKFETQWQRLESLEHERTDILDYQQKLDDARERLDEGNLTRGEYEQLREGLKADMPGAVRAQIPDLARDHDAEAAPDSVTADIDLDISEDMMPSTAPTGPTPG</sequence>
<feature type="region of interest" description="Disordered" evidence="2">
    <location>
        <begin position="213"/>
        <end position="248"/>
    </location>
</feature>
<protein>
    <submittedName>
        <fullName evidence="3">Uncharacterized protein</fullName>
    </submittedName>
</protein>
<keyword evidence="4" id="KW-1185">Reference proteome</keyword>
<evidence type="ECO:0000256" key="1">
    <source>
        <dbReference type="SAM" id="Coils"/>
    </source>
</evidence>
<proteinExistence type="predicted"/>
<keyword evidence="1" id="KW-0175">Coiled coil</keyword>
<dbReference type="Proteomes" id="UP000463224">
    <property type="component" value="Unassembled WGS sequence"/>
</dbReference>
<dbReference type="RefSeq" id="WP_156712957.1">
    <property type="nucleotide sequence ID" value="NZ_WPHG01000003.1"/>
</dbReference>
<feature type="coiled-coil region" evidence="1">
    <location>
        <begin position="158"/>
        <end position="185"/>
    </location>
</feature>
<comment type="caution">
    <text evidence="3">The sequence shown here is derived from an EMBL/GenBank/DDBJ whole genome shotgun (WGS) entry which is preliminary data.</text>
</comment>
<evidence type="ECO:0000313" key="3">
    <source>
        <dbReference type="EMBL" id="MVA97967.1"/>
    </source>
</evidence>
<organism evidence="3 4">
    <name type="scientific">Nitratireductor arenosus</name>
    <dbReference type="NCBI Taxonomy" id="2682096"/>
    <lineage>
        <taxon>Bacteria</taxon>
        <taxon>Pseudomonadati</taxon>
        <taxon>Pseudomonadota</taxon>
        <taxon>Alphaproteobacteria</taxon>
        <taxon>Hyphomicrobiales</taxon>
        <taxon>Phyllobacteriaceae</taxon>
        <taxon>Nitratireductor</taxon>
    </lineage>
</organism>
<name>A0A844QFV5_9HYPH</name>
<evidence type="ECO:0000313" key="4">
    <source>
        <dbReference type="Proteomes" id="UP000463224"/>
    </source>
</evidence>